<dbReference type="RefSeq" id="WP_231088505.1">
    <property type="nucleotide sequence ID" value="NZ_CP088014.1"/>
</dbReference>
<evidence type="ECO:0000313" key="3">
    <source>
        <dbReference type="Proteomes" id="UP000317176"/>
    </source>
</evidence>
<accession>A0A562L334</accession>
<dbReference type="EMBL" id="VLKL01000012">
    <property type="protein sequence ID" value="TWI02048.1"/>
    <property type="molecule type" value="Genomic_DNA"/>
</dbReference>
<name>A0A562L334_9BRAD</name>
<dbReference type="Proteomes" id="UP000317176">
    <property type="component" value="Unassembled WGS sequence"/>
</dbReference>
<feature type="compositionally biased region" description="Basic and acidic residues" evidence="1">
    <location>
        <begin position="46"/>
        <end position="70"/>
    </location>
</feature>
<reference evidence="2 3" key="1">
    <citation type="journal article" date="2015" name="Stand. Genomic Sci.">
        <title>Genomic Encyclopedia of Bacterial and Archaeal Type Strains, Phase III: the genomes of soil and plant-associated and newly described type strains.</title>
        <authorList>
            <person name="Whitman W.B."/>
            <person name="Woyke T."/>
            <person name="Klenk H.P."/>
            <person name="Zhou Y."/>
            <person name="Lilburn T.G."/>
            <person name="Beck B.J."/>
            <person name="De Vos P."/>
            <person name="Vandamme P."/>
            <person name="Eisen J.A."/>
            <person name="Garrity G."/>
            <person name="Hugenholtz P."/>
            <person name="Kyrpides N.C."/>
        </authorList>
    </citation>
    <scope>NUCLEOTIDE SEQUENCE [LARGE SCALE GENOMIC DNA]</scope>
    <source>
        <strain evidence="2 3">CGMCC 1.10947</strain>
    </source>
</reference>
<gene>
    <name evidence="2" type="ORF">IQ17_04408</name>
</gene>
<protein>
    <submittedName>
        <fullName evidence="2">Uncharacterized protein</fullName>
    </submittedName>
</protein>
<keyword evidence="3" id="KW-1185">Reference proteome</keyword>
<proteinExistence type="predicted"/>
<comment type="caution">
    <text evidence="2">The sequence shown here is derived from an EMBL/GenBank/DDBJ whole genome shotgun (WGS) entry which is preliminary data.</text>
</comment>
<evidence type="ECO:0000256" key="1">
    <source>
        <dbReference type="SAM" id="MobiDB-lite"/>
    </source>
</evidence>
<dbReference type="AlphaFoldDB" id="A0A562L334"/>
<feature type="region of interest" description="Disordered" evidence="1">
    <location>
        <begin position="46"/>
        <end position="76"/>
    </location>
</feature>
<sequence>MTLQMSRRGQQYMETAQSLLRAAMSMTDEVVATRLKLLADDYQRRAEKASSADAERSVARTAARTEHDWSEGGFAG</sequence>
<organism evidence="2 3">
    <name type="scientific">Bradyrhizobium daqingense</name>
    <dbReference type="NCBI Taxonomy" id="993502"/>
    <lineage>
        <taxon>Bacteria</taxon>
        <taxon>Pseudomonadati</taxon>
        <taxon>Pseudomonadota</taxon>
        <taxon>Alphaproteobacteria</taxon>
        <taxon>Hyphomicrobiales</taxon>
        <taxon>Nitrobacteraceae</taxon>
        <taxon>Bradyrhizobium</taxon>
    </lineage>
</organism>
<evidence type="ECO:0000313" key="2">
    <source>
        <dbReference type="EMBL" id="TWI02048.1"/>
    </source>
</evidence>